<dbReference type="RefSeq" id="WP_288199946.1">
    <property type="nucleotide sequence ID" value="NZ_LT608334.1"/>
</dbReference>
<proteinExistence type="predicted"/>
<reference evidence="2" key="1">
    <citation type="submission" date="2016-08" db="EMBL/GenBank/DDBJ databases">
        <authorList>
            <person name="Seilhamer J.J."/>
        </authorList>
    </citation>
    <scope>NUCLEOTIDE SEQUENCE</scope>
    <source>
        <strain evidence="2">86</strain>
    </source>
</reference>
<evidence type="ECO:0000313" key="2">
    <source>
        <dbReference type="EMBL" id="SCM75150.1"/>
    </source>
</evidence>
<evidence type="ECO:0008006" key="3">
    <source>
        <dbReference type="Google" id="ProtNLM"/>
    </source>
</evidence>
<keyword evidence="1" id="KW-0732">Signal</keyword>
<gene>
    <name evidence="2" type="ORF">KL86PLE_130551</name>
</gene>
<accession>A0A212LCB6</accession>
<sequence>MSGFGKIALSIGFCLSAGAALAQSASPYDMTYALREGKPTPLYADMSEKAAKKSTIPGDAKGIVLRWCRDEIPFGSWQFGSRKAQLALLDARWCEISYNGAVGNVPGKVLTPQ</sequence>
<protein>
    <recommendedName>
        <fullName evidence="3">SH3 domain-containing protein</fullName>
    </recommendedName>
</protein>
<feature type="chain" id="PRO_5012578050" description="SH3 domain-containing protein" evidence="1">
    <location>
        <begin position="23"/>
        <end position="113"/>
    </location>
</feature>
<feature type="signal peptide" evidence="1">
    <location>
        <begin position="1"/>
        <end position="22"/>
    </location>
</feature>
<dbReference type="EMBL" id="FMJD01000005">
    <property type="protein sequence ID" value="SCM75150.1"/>
    <property type="molecule type" value="Genomic_DNA"/>
</dbReference>
<organism evidence="2">
    <name type="scientific">uncultured Pleomorphomonas sp</name>
    <dbReference type="NCBI Taxonomy" id="442121"/>
    <lineage>
        <taxon>Bacteria</taxon>
        <taxon>Pseudomonadati</taxon>
        <taxon>Pseudomonadota</taxon>
        <taxon>Alphaproteobacteria</taxon>
        <taxon>Hyphomicrobiales</taxon>
        <taxon>Pleomorphomonadaceae</taxon>
        <taxon>Pleomorphomonas</taxon>
        <taxon>environmental samples</taxon>
    </lineage>
</organism>
<name>A0A212LCB6_9HYPH</name>
<dbReference type="AlphaFoldDB" id="A0A212LCB6"/>
<evidence type="ECO:0000256" key="1">
    <source>
        <dbReference type="SAM" id="SignalP"/>
    </source>
</evidence>